<dbReference type="EMBL" id="QYYH01000126">
    <property type="protein sequence ID" value="RJY07291.1"/>
    <property type="molecule type" value="Genomic_DNA"/>
</dbReference>
<protein>
    <submittedName>
        <fullName evidence="2">Uncharacterized protein</fullName>
    </submittedName>
</protein>
<sequence>MISSVTNVSSNAVEEYNCVTETSVGNASVEPSSSVVAQFHQNTLPIRVETTPIGIEGESESLEFMEDQFLTNSIPEVELLVEAAYCSTLGVLTGLEIKQRLSIFEGIQRKCRSIEAGGAYRMKPELIYLLHHVHEEHIEEVKSFLSTDMVDERLLDLNVFPIVIGKEQNFSQEELNVWCEEHNYSDICKLSVESAANDAMMGRESGQDNLQVTDVDMTEAGEIEGQSISPVLEQPVQVPLSSNAVIQDNLSSTTDLIVSDFGLPNTKKQLIALALEIESFSPKERKTTFSSSIASFMDKYPPRACFDPHNFPNMQALHQRILQACKDSSQYSTDVSSKVADAPHLIKLLSPSAKGKQLRRVYIAEIAAIAVVCKYRPQFLMNGTGSAIDSEAMPTKYNGEIAIVNLPQRQVRSYIHTGLSKTLPKSIITFLSGTRLSPYIRFKDTKAHQRFIGRLDDRITAEGLTDRKTSLLIDPRKEHIMPWVRKENSVINVIDFCALCLVLGCTPQWLLGKKSATLRDEGQKPVIYNTEKIKVKLLKHADNIIAPLVGVEVNDHGQYSSTPYDWELHLFDGEFVRFYDDEPLAGAYSSRAFRLALVKLSKTKLTGALLPAVCIRHLLKRVLVDFKNGKQFTPEQICDIAKVLGIPAIALLEGQIQPIKITAKKPKEKVKQFHMFNEFDFESSILNRMMRASLVYDAKLPMSIRNLIFNTPCLNKVIPDTEKSLDCVLFRIELQCLVLGIDKAKLNRMLTMNYSVKCKDYRNGHNNLSVSELCGYAFILGVRPQWLLNGTGKRIDKQQRPHFVDVEDPKVRKLHLLYHLDRFLKGKHEIALASEVTLTLSTFYQINGAAKKGVSDIVIEKKQQQGLAELKLRIENELSNQSFTMYFLSLFVFGHDKELERIFNQKKFITHKQIAAISQALNLRQNWLLLGKEPKYIHDDGPSLICKVYHQIQSTYQDPDLNKPRKAVEQWLNDPFNETCEISSELLADICNDSSLSKEEINKRANEQIRFGSKQNIDEFVSRLKLATQACGLDDAKISVACFTRREAISRFTVESRGFTRNFYRRKELLIFSLALGVTQQWLLTGKGSISYEAHEPWLKKIPSFAVPPQANSRYPTHLVKKRNETLAVKTEEVRQARKRLNTFHDNSESERPVSKKARLRG</sequence>
<evidence type="ECO:0000256" key="1">
    <source>
        <dbReference type="SAM" id="MobiDB-lite"/>
    </source>
</evidence>
<feature type="region of interest" description="Disordered" evidence="1">
    <location>
        <begin position="1139"/>
        <end position="1162"/>
    </location>
</feature>
<gene>
    <name evidence="2" type="ORF">D5R81_16125</name>
</gene>
<dbReference type="Proteomes" id="UP000273022">
    <property type="component" value="Unassembled WGS sequence"/>
</dbReference>
<dbReference type="AlphaFoldDB" id="A0A3A6TJ83"/>
<evidence type="ECO:0000313" key="3">
    <source>
        <dbReference type="Proteomes" id="UP000273022"/>
    </source>
</evidence>
<dbReference type="OrthoDB" id="9791537at2"/>
<organism evidence="2 3">
    <name type="scientific">Parashewanella spongiae</name>
    <dbReference type="NCBI Taxonomy" id="342950"/>
    <lineage>
        <taxon>Bacteria</taxon>
        <taxon>Pseudomonadati</taxon>
        <taxon>Pseudomonadota</taxon>
        <taxon>Gammaproteobacteria</taxon>
        <taxon>Alteromonadales</taxon>
        <taxon>Shewanellaceae</taxon>
        <taxon>Parashewanella</taxon>
    </lineage>
</organism>
<keyword evidence="3" id="KW-1185">Reference proteome</keyword>
<accession>A0A3A6TJ83</accession>
<proteinExistence type="predicted"/>
<evidence type="ECO:0000313" key="2">
    <source>
        <dbReference type="EMBL" id="RJY07291.1"/>
    </source>
</evidence>
<dbReference type="RefSeq" id="WP_121854652.1">
    <property type="nucleotide sequence ID" value="NZ_CP037952.1"/>
</dbReference>
<comment type="caution">
    <text evidence="2">The sequence shown here is derived from an EMBL/GenBank/DDBJ whole genome shotgun (WGS) entry which is preliminary data.</text>
</comment>
<reference evidence="2 3" key="1">
    <citation type="submission" date="2018-09" db="EMBL/GenBank/DDBJ databases">
        <title>Phylogeny of the Shewanellaceae, and recommendation for two new genera, Pseudoshewanella and Parashewanella.</title>
        <authorList>
            <person name="Wang G."/>
        </authorList>
    </citation>
    <scope>NUCLEOTIDE SEQUENCE [LARGE SCALE GENOMIC DNA]</scope>
    <source>
        <strain evidence="2 3">KCTC 22492</strain>
    </source>
</reference>
<name>A0A3A6TJ83_9GAMM</name>